<feature type="compositionally biased region" description="Pro residues" evidence="4">
    <location>
        <begin position="153"/>
        <end position="167"/>
    </location>
</feature>
<feature type="compositionally biased region" description="Basic and acidic residues" evidence="4">
    <location>
        <begin position="253"/>
        <end position="262"/>
    </location>
</feature>
<dbReference type="InterPro" id="IPR019734">
    <property type="entry name" value="TPR_rpt"/>
</dbReference>
<evidence type="ECO:0000313" key="5">
    <source>
        <dbReference type="EMBL" id="OLQ09724.1"/>
    </source>
</evidence>
<dbReference type="Pfam" id="PF14559">
    <property type="entry name" value="TPR_19"/>
    <property type="match status" value="1"/>
</dbReference>
<dbReference type="Gene3D" id="1.25.40.10">
    <property type="entry name" value="Tetratricopeptide repeat domain"/>
    <property type="match status" value="2"/>
</dbReference>
<gene>
    <name evidence="5" type="primary">unc45b</name>
    <name evidence="5" type="ORF">AK812_SmicGene6679</name>
</gene>
<keyword evidence="2 3" id="KW-0802">TPR repeat</keyword>
<evidence type="ECO:0000256" key="3">
    <source>
        <dbReference type="PROSITE-ProRule" id="PRU00339"/>
    </source>
</evidence>
<dbReference type="GO" id="GO:0051879">
    <property type="term" value="F:Hsp90 protein binding"/>
    <property type="evidence" value="ECO:0007669"/>
    <property type="project" value="TreeGrafter"/>
</dbReference>
<reference evidence="5 6" key="1">
    <citation type="submission" date="2016-02" db="EMBL/GenBank/DDBJ databases">
        <title>Genome analysis of coral dinoflagellate symbionts highlights evolutionary adaptations to a symbiotic lifestyle.</title>
        <authorList>
            <person name="Aranda M."/>
            <person name="Li Y."/>
            <person name="Liew Y.J."/>
            <person name="Baumgarten S."/>
            <person name="Simakov O."/>
            <person name="Wilson M."/>
            <person name="Piel J."/>
            <person name="Ashoor H."/>
            <person name="Bougouffa S."/>
            <person name="Bajic V.B."/>
            <person name="Ryu T."/>
            <person name="Ravasi T."/>
            <person name="Bayer T."/>
            <person name="Micklem G."/>
            <person name="Kim H."/>
            <person name="Bhak J."/>
            <person name="Lajeunesse T.C."/>
            <person name="Voolstra C.R."/>
        </authorList>
    </citation>
    <scope>NUCLEOTIDE SEQUENCE [LARGE SCALE GENOMIC DNA]</scope>
    <source>
        <strain evidence="5 6">CCMP2467</strain>
    </source>
</reference>
<dbReference type="PROSITE" id="PS50005">
    <property type="entry name" value="TPR"/>
    <property type="match status" value="1"/>
</dbReference>
<keyword evidence="6" id="KW-1185">Reference proteome</keyword>
<evidence type="ECO:0000313" key="6">
    <source>
        <dbReference type="Proteomes" id="UP000186817"/>
    </source>
</evidence>
<evidence type="ECO:0000256" key="1">
    <source>
        <dbReference type="ARBA" id="ARBA00022737"/>
    </source>
</evidence>
<keyword evidence="1" id="KW-0677">Repeat</keyword>
<dbReference type="SUPFAM" id="SSF48452">
    <property type="entry name" value="TPR-like"/>
    <property type="match status" value="2"/>
</dbReference>
<evidence type="ECO:0000256" key="4">
    <source>
        <dbReference type="SAM" id="MobiDB-lite"/>
    </source>
</evidence>
<dbReference type="OrthoDB" id="443028at2759"/>
<feature type="compositionally biased region" description="Polar residues" evidence="4">
    <location>
        <begin position="131"/>
        <end position="141"/>
    </location>
</feature>
<sequence>MAADRSGGDSDILARLGELRECQDLFESAKQMLKTKQELHEVSKDLCAGCPNMLWKEGGKWKALNPKAAEIQRLKEDVSALCDKAFTGGAKEADSKGMEMTLAEHDDYRRRLQRLLSPLGTKCPRRRRGQEVSQQDQTEQAPENPEPQRRDPPAPLEPEPFDPPPWDVPSTSGTHEQAEPAPSTAPPEGARTESGPDAGLGFTALDLTVCPLRNASWFAMLTDRMNQGATLVAAGGKISDGSATNGNGKEKAMTDGMEEGKHPTSLPGRPMTGKALAKRARAAGTDSRMDETTPAPGTVMRNGTAGNPMMDSKTTGNTMSEEPVREIIATMSGVPVHGSRIEGTGSEIGERVATATGAQASRRSRRGMWGQQVLEMRGKPGRALMGLQVSLRPAMVSAPAPLSSHQRVQVVLELKEKGNKALEAGNAAQAAEEYTLALLQLQDLTKEPSTRDAGTLKAVLLANRSQAHLSQENWDRALEDATSALEIRPDDSKALHRREAALRGGEAAAAARTRGEALKQALFCKSAGNKLLAEGLSEAAVVKYADGLDWLSDISRDDKAVREVFIALLSNRCQALLKQRHWTDALADAESVLREDPAHAKATYRKAKALVELGRNAEAMKVLVVLSQDDEVEA</sequence>
<dbReference type="Proteomes" id="UP000186817">
    <property type="component" value="Unassembled WGS sequence"/>
</dbReference>
<accession>A0A1Q9EQL7</accession>
<organism evidence="5 6">
    <name type="scientific">Symbiodinium microadriaticum</name>
    <name type="common">Dinoflagellate</name>
    <name type="synonym">Zooxanthella microadriatica</name>
    <dbReference type="NCBI Taxonomy" id="2951"/>
    <lineage>
        <taxon>Eukaryota</taxon>
        <taxon>Sar</taxon>
        <taxon>Alveolata</taxon>
        <taxon>Dinophyceae</taxon>
        <taxon>Suessiales</taxon>
        <taxon>Symbiodiniaceae</taxon>
        <taxon>Symbiodinium</taxon>
    </lineage>
</organism>
<dbReference type="SMART" id="SM00028">
    <property type="entry name" value="TPR"/>
    <property type="match status" value="4"/>
</dbReference>
<dbReference type="AlphaFoldDB" id="A0A1Q9EQL7"/>
<name>A0A1Q9EQL7_SYMMI</name>
<feature type="region of interest" description="Disordered" evidence="4">
    <location>
        <begin position="116"/>
        <end position="198"/>
    </location>
</feature>
<comment type="caution">
    <text evidence="5">The sequence shown here is derived from an EMBL/GenBank/DDBJ whole genome shotgun (WGS) entry which is preliminary data.</text>
</comment>
<feature type="region of interest" description="Disordered" evidence="4">
    <location>
        <begin position="253"/>
        <end position="272"/>
    </location>
</feature>
<dbReference type="EMBL" id="LSRX01000092">
    <property type="protein sequence ID" value="OLQ09724.1"/>
    <property type="molecule type" value="Genomic_DNA"/>
</dbReference>
<dbReference type="InterPro" id="IPR011990">
    <property type="entry name" value="TPR-like_helical_dom_sf"/>
</dbReference>
<dbReference type="PANTHER" id="PTHR22904:SF523">
    <property type="entry name" value="STRESS-INDUCED-PHOSPHOPROTEIN 1"/>
    <property type="match status" value="1"/>
</dbReference>
<feature type="region of interest" description="Disordered" evidence="4">
    <location>
        <begin position="281"/>
        <end position="317"/>
    </location>
</feature>
<dbReference type="PANTHER" id="PTHR22904">
    <property type="entry name" value="TPR REPEAT CONTAINING PROTEIN"/>
    <property type="match status" value="1"/>
</dbReference>
<protein>
    <submittedName>
        <fullName evidence="5">Protein unc-45-like B</fullName>
    </submittedName>
</protein>
<proteinExistence type="predicted"/>
<evidence type="ECO:0000256" key="2">
    <source>
        <dbReference type="ARBA" id="ARBA00022803"/>
    </source>
</evidence>
<feature type="repeat" description="TPR" evidence="3">
    <location>
        <begin position="458"/>
        <end position="491"/>
    </location>
</feature>